<keyword evidence="2" id="KW-0813">Transport</keyword>
<keyword evidence="10" id="KW-1185">Reference proteome</keyword>
<feature type="transmembrane region" description="Helical" evidence="7">
    <location>
        <begin position="21"/>
        <end position="42"/>
    </location>
</feature>
<evidence type="ECO:0000256" key="7">
    <source>
        <dbReference type="SAM" id="Phobius"/>
    </source>
</evidence>
<dbReference type="EMBL" id="BRXR01000001">
    <property type="protein sequence ID" value="GLC30566.1"/>
    <property type="molecule type" value="Genomic_DNA"/>
</dbReference>
<gene>
    <name evidence="9" type="ORF">bsdE14_19760</name>
</gene>
<comment type="subcellular location">
    <subcellularLocation>
        <location evidence="1">Cell membrane</location>
        <topology evidence="1">Multi-pass membrane protein</topology>
    </subcellularLocation>
</comment>
<organism evidence="9 10">
    <name type="scientific">Clostridium omnivorum</name>
    <dbReference type="NCBI Taxonomy" id="1604902"/>
    <lineage>
        <taxon>Bacteria</taxon>
        <taxon>Bacillati</taxon>
        <taxon>Bacillota</taxon>
        <taxon>Clostridia</taxon>
        <taxon>Eubacteriales</taxon>
        <taxon>Clostridiaceae</taxon>
        <taxon>Clostridium</taxon>
    </lineage>
</organism>
<comment type="caution">
    <text evidence="9">The sequence shown here is derived from an EMBL/GenBank/DDBJ whole genome shotgun (WGS) entry which is preliminary data.</text>
</comment>
<keyword evidence="3" id="KW-1003">Cell membrane</keyword>
<dbReference type="PROSITE" id="PS50850">
    <property type="entry name" value="MFS"/>
    <property type="match status" value="1"/>
</dbReference>
<dbReference type="RefSeq" id="WP_264849833.1">
    <property type="nucleotide sequence ID" value="NZ_BRXR01000001.1"/>
</dbReference>
<evidence type="ECO:0000259" key="8">
    <source>
        <dbReference type="PROSITE" id="PS50850"/>
    </source>
</evidence>
<protein>
    <recommendedName>
        <fullName evidence="8">Major facilitator superfamily (MFS) profile domain-containing protein</fullName>
    </recommendedName>
</protein>
<dbReference type="PANTHER" id="PTHR43124:SF3">
    <property type="entry name" value="CHLORAMPHENICOL EFFLUX PUMP RV0191"/>
    <property type="match status" value="1"/>
</dbReference>
<feature type="transmembrane region" description="Helical" evidence="7">
    <location>
        <begin position="89"/>
        <end position="111"/>
    </location>
</feature>
<dbReference type="InterPro" id="IPR011701">
    <property type="entry name" value="MFS"/>
</dbReference>
<feature type="transmembrane region" description="Helical" evidence="7">
    <location>
        <begin position="144"/>
        <end position="167"/>
    </location>
</feature>
<feature type="transmembrane region" description="Helical" evidence="7">
    <location>
        <begin position="62"/>
        <end position="82"/>
    </location>
</feature>
<reference evidence="9 10" key="1">
    <citation type="journal article" date="2024" name="Int. J. Syst. Evol. Microbiol.">
        <title>Clostridium omnivorum sp. nov., isolated from anoxic soil under the treatment of reductive soil disinfestation.</title>
        <authorList>
            <person name="Ueki A."/>
            <person name="Tonouchi A."/>
            <person name="Kaku N."/>
            <person name="Honma S."/>
            <person name="Ueki K."/>
        </authorList>
    </citation>
    <scope>NUCLEOTIDE SEQUENCE [LARGE SCALE GENOMIC DNA]</scope>
    <source>
        <strain evidence="9 10">E14</strain>
    </source>
</reference>
<evidence type="ECO:0000256" key="3">
    <source>
        <dbReference type="ARBA" id="ARBA00022475"/>
    </source>
</evidence>
<evidence type="ECO:0000256" key="2">
    <source>
        <dbReference type="ARBA" id="ARBA00022448"/>
    </source>
</evidence>
<sequence>MEQAKQLNNSIEKTVITKERLILLEIVMFLTYAFFSASWLAGSTLTKMVVKEFGLNGVPASINNAISIAKIIGNFLAAWFLMKLGPKKASVIASILISCVFLGAFTHTFPMFIATRFLMGFGGALFVVYMASYVMYFAPADKRVVFNGINGVAANVGNGIALLTLTPVMNMMGTWRNTVMFYGGCSIVLFILWMLVSKDFTIASKNDTVAEKKYSYFDALKDPFLYAYVFTYIGLFMVFVVMVYLFPLNPSFTISSKTVTLLLVLGSVLATIVGTNLAKRLPVEKEMWSIRISGILLTLDCVVLAMTKSASVAMAASFLCGFFMFISVATFATLPMKRKGATAGSVSVIVSLYWCLSYILQMIFYTGIVSVVNNIGWSTAIWIIAAGSITWFLGSFLLQPFFKKD</sequence>
<feature type="transmembrane region" description="Helical" evidence="7">
    <location>
        <begin position="290"/>
        <end position="307"/>
    </location>
</feature>
<feature type="transmembrane region" description="Helical" evidence="7">
    <location>
        <begin position="225"/>
        <end position="246"/>
    </location>
</feature>
<feature type="transmembrane region" description="Helical" evidence="7">
    <location>
        <begin position="346"/>
        <end position="368"/>
    </location>
</feature>
<keyword evidence="5 7" id="KW-1133">Transmembrane helix</keyword>
<evidence type="ECO:0000256" key="4">
    <source>
        <dbReference type="ARBA" id="ARBA00022692"/>
    </source>
</evidence>
<feature type="transmembrane region" description="Helical" evidence="7">
    <location>
        <begin position="258"/>
        <end position="278"/>
    </location>
</feature>
<feature type="domain" description="Major facilitator superfamily (MFS) profile" evidence="8">
    <location>
        <begin position="22"/>
        <end position="403"/>
    </location>
</feature>
<dbReference type="Proteomes" id="UP001208567">
    <property type="component" value="Unassembled WGS sequence"/>
</dbReference>
<dbReference type="PANTHER" id="PTHR43124">
    <property type="entry name" value="PURINE EFFLUX PUMP PBUE"/>
    <property type="match status" value="1"/>
</dbReference>
<evidence type="ECO:0000256" key="5">
    <source>
        <dbReference type="ARBA" id="ARBA00022989"/>
    </source>
</evidence>
<keyword evidence="4 7" id="KW-0812">Transmembrane</keyword>
<dbReference type="SUPFAM" id="SSF103473">
    <property type="entry name" value="MFS general substrate transporter"/>
    <property type="match status" value="1"/>
</dbReference>
<dbReference type="InterPro" id="IPR050189">
    <property type="entry name" value="MFS_Efflux_Transporters"/>
</dbReference>
<feature type="transmembrane region" description="Helical" evidence="7">
    <location>
        <begin position="179"/>
        <end position="196"/>
    </location>
</feature>
<dbReference type="InterPro" id="IPR020846">
    <property type="entry name" value="MFS_dom"/>
</dbReference>
<evidence type="ECO:0000256" key="6">
    <source>
        <dbReference type="ARBA" id="ARBA00023136"/>
    </source>
</evidence>
<dbReference type="Pfam" id="PF07690">
    <property type="entry name" value="MFS_1"/>
    <property type="match status" value="1"/>
</dbReference>
<evidence type="ECO:0000313" key="10">
    <source>
        <dbReference type="Proteomes" id="UP001208567"/>
    </source>
</evidence>
<keyword evidence="6 7" id="KW-0472">Membrane</keyword>
<feature type="transmembrane region" description="Helical" evidence="7">
    <location>
        <begin position="380"/>
        <end position="402"/>
    </location>
</feature>
<evidence type="ECO:0000313" key="9">
    <source>
        <dbReference type="EMBL" id="GLC30566.1"/>
    </source>
</evidence>
<accession>A0ABQ5N5S2</accession>
<evidence type="ECO:0000256" key="1">
    <source>
        <dbReference type="ARBA" id="ARBA00004651"/>
    </source>
</evidence>
<name>A0ABQ5N5S2_9CLOT</name>
<proteinExistence type="predicted"/>
<dbReference type="Gene3D" id="1.20.1250.20">
    <property type="entry name" value="MFS general substrate transporter like domains"/>
    <property type="match status" value="1"/>
</dbReference>
<feature type="transmembrane region" description="Helical" evidence="7">
    <location>
        <begin position="313"/>
        <end position="334"/>
    </location>
</feature>
<feature type="transmembrane region" description="Helical" evidence="7">
    <location>
        <begin position="117"/>
        <end position="137"/>
    </location>
</feature>
<dbReference type="InterPro" id="IPR036259">
    <property type="entry name" value="MFS_trans_sf"/>
</dbReference>